<dbReference type="InterPro" id="IPR043721">
    <property type="entry name" value="DUF5662"/>
</dbReference>
<dbReference type="Proteomes" id="UP000663874">
    <property type="component" value="Unassembled WGS sequence"/>
</dbReference>
<evidence type="ECO:0000313" key="2">
    <source>
        <dbReference type="EMBL" id="CAF3641869.1"/>
    </source>
</evidence>
<reference evidence="1" key="1">
    <citation type="submission" date="2021-02" db="EMBL/GenBank/DDBJ databases">
        <authorList>
            <person name="Nowell W R."/>
        </authorList>
    </citation>
    <scope>NUCLEOTIDE SEQUENCE</scope>
</reference>
<dbReference type="EMBL" id="CAJNOO010001221">
    <property type="protein sequence ID" value="CAF1116881.1"/>
    <property type="molecule type" value="Genomic_DNA"/>
</dbReference>
<comment type="caution">
    <text evidence="1">The sequence shown here is derived from an EMBL/GenBank/DDBJ whole genome shotgun (WGS) entry which is preliminary data.</text>
</comment>
<evidence type="ECO:0000313" key="4">
    <source>
        <dbReference type="Proteomes" id="UP000663882"/>
    </source>
</evidence>
<dbReference type="Proteomes" id="UP000663882">
    <property type="component" value="Unassembled WGS sequence"/>
</dbReference>
<protein>
    <submittedName>
        <fullName evidence="1">Uncharacterized protein</fullName>
    </submittedName>
</protein>
<name>A0A814Q9Q7_9BILA</name>
<dbReference type="OrthoDB" id="10006501at2759"/>
<proteinExistence type="predicted"/>
<dbReference type="AlphaFoldDB" id="A0A814Q9Q7"/>
<gene>
    <name evidence="3" type="ORF">FNK824_LOCUS15128</name>
    <name evidence="2" type="ORF">OTI717_LOCUS8880</name>
    <name evidence="1" type="ORF">RFH988_LOCUS20139</name>
</gene>
<dbReference type="EMBL" id="CAJOBE010002158">
    <property type="protein sequence ID" value="CAF3803157.1"/>
    <property type="molecule type" value="Genomic_DNA"/>
</dbReference>
<sequence length="217" mass="25716">MIVVIFFQYLWAVLKHKYFIIVAGLGINRFLRSTSYQVSYKRLLLHDLSKLGRAEFWPYAEYFCGKKCVNQKRDDAFHVAWLHHVAHNDHHWEHFISNYAQIAKQIRNHPELAQNFIREMPDDALLEMIVDNVAASRSYEGYWPSGEKKDGWLWMTKHFDHLVLHQTTRIKFSALLCALGYAQVLPNEFDWTQIYRSDISSDDRMKLTQLEALPKNK</sequence>
<evidence type="ECO:0000313" key="1">
    <source>
        <dbReference type="EMBL" id="CAF1116881.1"/>
    </source>
</evidence>
<evidence type="ECO:0000313" key="3">
    <source>
        <dbReference type="EMBL" id="CAF3803157.1"/>
    </source>
</evidence>
<dbReference type="EMBL" id="CAJOAX010000730">
    <property type="protein sequence ID" value="CAF3641869.1"/>
    <property type="molecule type" value="Genomic_DNA"/>
</dbReference>
<dbReference type="Pfam" id="PF18907">
    <property type="entry name" value="DUF5662"/>
    <property type="match status" value="1"/>
</dbReference>
<dbReference type="Proteomes" id="UP000663823">
    <property type="component" value="Unassembled WGS sequence"/>
</dbReference>
<accession>A0A814Q9Q7</accession>
<organism evidence="1 4">
    <name type="scientific">Rotaria sordida</name>
    <dbReference type="NCBI Taxonomy" id="392033"/>
    <lineage>
        <taxon>Eukaryota</taxon>
        <taxon>Metazoa</taxon>
        <taxon>Spiralia</taxon>
        <taxon>Gnathifera</taxon>
        <taxon>Rotifera</taxon>
        <taxon>Eurotatoria</taxon>
        <taxon>Bdelloidea</taxon>
        <taxon>Philodinida</taxon>
        <taxon>Philodinidae</taxon>
        <taxon>Rotaria</taxon>
    </lineage>
</organism>